<keyword evidence="2" id="KW-1003">Cell membrane</keyword>
<dbReference type="GO" id="GO:0016763">
    <property type="term" value="F:pentosyltransferase activity"/>
    <property type="evidence" value="ECO:0007669"/>
    <property type="project" value="TreeGrafter"/>
</dbReference>
<evidence type="ECO:0000256" key="1">
    <source>
        <dbReference type="ARBA" id="ARBA00004651"/>
    </source>
</evidence>
<gene>
    <name evidence="10" type="ORF">ADN01_15800</name>
</gene>
<reference evidence="10 11" key="1">
    <citation type="submission" date="2015-07" db="EMBL/GenBank/DDBJ databases">
        <title>Genome sequence of Levilinea saccharolytica DSM 16555.</title>
        <authorList>
            <person name="Hemp J."/>
            <person name="Ward L.M."/>
            <person name="Pace L.A."/>
            <person name="Fischer W.W."/>
        </authorList>
    </citation>
    <scope>NUCLEOTIDE SEQUENCE [LARGE SCALE GENOMIC DNA]</scope>
    <source>
        <strain evidence="10 11">KIBI-1</strain>
    </source>
</reference>
<accession>A0A0P6XV89</accession>
<comment type="caution">
    <text evidence="10">The sequence shown here is derived from an EMBL/GenBank/DDBJ whole genome shotgun (WGS) entry which is preliminary data.</text>
</comment>
<dbReference type="InterPro" id="IPR050297">
    <property type="entry name" value="LipidA_mod_glycosyltrf_83"/>
</dbReference>
<dbReference type="STRING" id="229921.ADN01_15800"/>
<dbReference type="GO" id="GO:0005886">
    <property type="term" value="C:plasma membrane"/>
    <property type="evidence" value="ECO:0007669"/>
    <property type="project" value="UniProtKB-SubCell"/>
</dbReference>
<feature type="transmembrane region" description="Helical" evidence="8">
    <location>
        <begin position="274"/>
        <end position="293"/>
    </location>
</feature>
<name>A0A0P6XV89_9CHLR</name>
<evidence type="ECO:0000256" key="3">
    <source>
        <dbReference type="ARBA" id="ARBA00022676"/>
    </source>
</evidence>
<dbReference type="GO" id="GO:0009103">
    <property type="term" value="P:lipopolysaccharide biosynthetic process"/>
    <property type="evidence" value="ECO:0007669"/>
    <property type="project" value="UniProtKB-ARBA"/>
</dbReference>
<feature type="domain" description="Glycosyltransferase RgtA/B/C/D-like" evidence="9">
    <location>
        <begin position="79"/>
        <end position="234"/>
    </location>
</feature>
<evidence type="ECO:0000256" key="7">
    <source>
        <dbReference type="ARBA" id="ARBA00023136"/>
    </source>
</evidence>
<sequence length="503" mass="55525">MSLSRLWARGWQTVLVVLVCLAGFGVRLVDLYDPPLDFHPTRQLRSAILARSVYYQLSPDADPQQREAAQALAQLETYEPPILETLVGGVYALLGKEALWAARVMNALFWLIGGAALLQILRGAVPFWASWLGLLFYLCLPFGVIASRSFQPEPWMVMWMLLATWGLRRWQAAPDQWRWALITGGLTGMALLVKVVAGFFLLPVLAAVMLAGGLGKMLKRPQTWALAALSAAPVLILYLGFNAQRSGDFLSFWTVALSGLVLTTNFYADWLAMVKGLTGLAYLPAALLGTLLAGREHKPLLIGWWAGYALYGLLFPYQYTTHEYYHLPLVALIGLSLPFLAAPVVERLKQEAWVWRLAALGVVLAAAGYALFVARSTLVAKNYPYEPESWRRVGEAIPAGSSVVALTADYGMRLRYYGWRSIAASWPAGADLKLFSMAGSEAGDPLEAFASLTEGRQYFLVTAFSELDAQPELKQILTEHYPIFAEGNGFVLYDLQNPLPEAK</sequence>
<evidence type="ECO:0000256" key="6">
    <source>
        <dbReference type="ARBA" id="ARBA00022989"/>
    </source>
</evidence>
<feature type="transmembrane region" description="Helical" evidence="8">
    <location>
        <begin position="250"/>
        <end position="268"/>
    </location>
</feature>
<keyword evidence="7 8" id="KW-0472">Membrane</keyword>
<keyword evidence="6 8" id="KW-1133">Transmembrane helix</keyword>
<dbReference type="Proteomes" id="UP000050501">
    <property type="component" value="Unassembled WGS sequence"/>
</dbReference>
<dbReference type="PANTHER" id="PTHR33908">
    <property type="entry name" value="MANNOSYLTRANSFERASE YKCB-RELATED"/>
    <property type="match status" value="1"/>
</dbReference>
<evidence type="ECO:0000256" key="8">
    <source>
        <dbReference type="SAM" id="Phobius"/>
    </source>
</evidence>
<evidence type="ECO:0000256" key="2">
    <source>
        <dbReference type="ARBA" id="ARBA00022475"/>
    </source>
</evidence>
<feature type="transmembrane region" description="Helical" evidence="8">
    <location>
        <begin position="357"/>
        <end position="374"/>
    </location>
</feature>
<keyword evidence="5 8" id="KW-0812">Transmembrane</keyword>
<proteinExistence type="predicted"/>
<evidence type="ECO:0000313" key="11">
    <source>
        <dbReference type="Proteomes" id="UP000050501"/>
    </source>
</evidence>
<dbReference type="AlphaFoldDB" id="A0A0P6XV89"/>
<dbReference type="EMBL" id="LGCM01000060">
    <property type="protein sequence ID" value="KPL77377.1"/>
    <property type="molecule type" value="Genomic_DNA"/>
</dbReference>
<evidence type="ECO:0000259" key="9">
    <source>
        <dbReference type="Pfam" id="PF13231"/>
    </source>
</evidence>
<dbReference type="GO" id="GO:0010041">
    <property type="term" value="P:response to iron(III) ion"/>
    <property type="evidence" value="ECO:0007669"/>
    <property type="project" value="TreeGrafter"/>
</dbReference>
<feature type="transmembrane region" description="Helical" evidence="8">
    <location>
        <begin position="224"/>
        <end position="243"/>
    </location>
</feature>
<feature type="transmembrane region" description="Helical" evidence="8">
    <location>
        <begin position="100"/>
        <end position="121"/>
    </location>
</feature>
<feature type="transmembrane region" description="Helical" evidence="8">
    <location>
        <begin position="300"/>
        <end position="319"/>
    </location>
</feature>
<dbReference type="RefSeq" id="WP_062419058.1">
    <property type="nucleotide sequence ID" value="NZ_DF967974.1"/>
</dbReference>
<comment type="subcellular location">
    <subcellularLocation>
        <location evidence="1">Cell membrane</location>
        <topology evidence="1">Multi-pass membrane protein</topology>
    </subcellularLocation>
</comment>
<evidence type="ECO:0000256" key="5">
    <source>
        <dbReference type="ARBA" id="ARBA00022692"/>
    </source>
</evidence>
<feature type="transmembrane region" description="Helical" evidence="8">
    <location>
        <begin position="325"/>
        <end position="345"/>
    </location>
</feature>
<dbReference type="Pfam" id="PF13231">
    <property type="entry name" value="PMT_2"/>
    <property type="match status" value="1"/>
</dbReference>
<keyword evidence="11" id="KW-1185">Reference proteome</keyword>
<dbReference type="InterPro" id="IPR038731">
    <property type="entry name" value="RgtA/B/C-like"/>
</dbReference>
<dbReference type="PANTHER" id="PTHR33908:SF3">
    <property type="entry name" value="UNDECAPRENYL PHOSPHATE-ALPHA-4-AMINO-4-DEOXY-L-ARABINOSE ARABINOSYL TRANSFERASE"/>
    <property type="match status" value="1"/>
</dbReference>
<feature type="transmembrane region" description="Helical" evidence="8">
    <location>
        <begin position="154"/>
        <end position="170"/>
    </location>
</feature>
<protein>
    <recommendedName>
        <fullName evidence="9">Glycosyltransferase RgtA/B/C/D-like domain-containing protein</fullName>
    </recommendedName>
</protein>
<organism evidence="10 11">
    <name type="scientific">Levilinea saccharolytica</name>
    <dbReference type="NCBI Taxonomy" id="229921"/>
    <lineage>
        <taxon>Bacteria</taxon>
        <taxon>Bacillati</taxon>
        <taxon>Chloroflexota</taxon>
        <taxon>Anaerolineae</taxon>
        <taxon>Anaerolineales</taxon>
        <taxon>Anaerolineaceae</taxon>
        <taxon>Levilinea</taxon>
    </lineage>
</organism>
<feature type="transmembrane region" description="Helical" evidence="8">
    <location>
        <begin position="128"/>
        <end position="148"/>
    </location>
</feature>
<evidence type="ECO:0000256" key="4">
    <source>
        <dbReference type="ARBA" id="ARBA00022679"/>
    </source>
</evidence>
<evidence type="ECO:0000313" key="10">
    <source>
        <dbReference type="EMBL" id="KPL77377.1"/>
    </source>
</evidence>
<keyword evidence="4" id="KW-0808">Transferase</keyword>
<feature type="transmembrane region" description="Helical" evidence="8">
    <location>
        <begin position="191"/>
        <end position="212"/>
    </location>
</feature>
<keyword evidence="3" id="KW-0328">Glycosyltransferase</keyword>